<protein>
    <recommendedName>
        <fullName evidence="4">VWFA-related domain-containing protein</fullName>
    </recommendedName>
</protein>
<dbReference type="AlphaFoldDB" id="I3ZBK4"/>
<accession>I3ZBK4</accession>
<proteinExistence type="predicted"/>
<feature type="compositionally biased region" description="Low complexity" evidence="1">
    <location>
        <begin position="316"/>
        <end position="329"/>
    </location>
</feature>
<feature type="compositionally biased region" description="Low complexity" evidence="1">
    <location>
        <begin position="104"/>
        <end position="116"/>
    </location>
</feature>
<evidence type="ECO:0000256" key="1">
    <source>
        <dbReference type="SAM" id="MobiDB-lite"/>
    </source>
</evidence>
<dbReference type="Gene3D" id="3.40.50.410">
    <property type="entry name" value="von Willebrand factor, type A domain"/>
    <property type="match status" value="1"/>
</dbReference>
<dbReference type="HOGENOM" id="CLU_395282_0_0_0"/>
<reference evidence="2 3" key="1">
    <citation type="submission" date="2012-06" db="EMBL/GenBank/DDBJ databases">
        <title>Complete genome of Terriglobus roseus DSM 18391.</title>
        <authorList>
            <consortium name="US DOE Joint Genome Institute (JGI-PGF)"/>
            <person name="Lucas S."/>
            <person name="Copeland A."/>
            <person name="Lapidus A."/>
            <person name="Glavina del Rio T."/>
            <person name="Dalin E."/>
            <person name="Tice H."/>
            <person name="Bruce D."/>
            <person name="Goodwin L."/>
            <person name="Pitluck S."/>
            <person name="Peters L."/>
            <person name="Mikhailova N."/>
            <person name="Munk A.C.C."/>
            <person name="Kyrpides N."/>
            <person name="Mavromatis K."/>
            <person name="Ivanova N."/>
            <person name="Brettin T."/>
            <person name="Detter J.C."/>
            <person name="Han C."/>
            <person name="Larimer F."/>
            <person name="Land M."/>
            <person name="Hauser L."/>
            <person name="Markowitz V."/>
            <person name="Cheng J.-F."/>
            <person name="Hugenholtz P."/>
            <person name="Woyke T."/>
            <person name="Wu D."/>
            <person name="Brambilla E."/>
            <person name="Klenk H.-P."/>
            <person name="Eisen J.A."/>
        </authorList>
    </citation>
    <scope>NUCLEOTIDE SEQUENCE [LARGE SCALE GENOMIC DNA]</scope>
    <source>
        <strain evidence="3">DSM 18391 / NRRL B-41598 / KBS 63</strain>
    </source>
</reference>
<dbReference type="NCBIfam" id="TIGR03436">
    <property type="entry name" value="acidobact_VWFA"/>
    <property type="match status" value="1"/>
</dbReference>
<dbReference type="STRING" id="926566.Terro_0273"/>
<dbReference type="eggNOG" id="COG2304">
    <property type="taxonomic scope" value="Bacteria"/>
</dbReference>
<dbReference type="EMBL" id="CP003379">
    <property type="protein sequence ID" value="AFL86622.1"/>
    <property type="molecule type" value="Genomic_DNA"/>
</dbReference>
<sequence length="855" mass="91965">MKTSKEPQARNAAATAEGLAQFERGSCPEKAAGFSPLNQPCRKRGFSPGLSSQQSPALKGARTAASFSGLKPTAFSRSFFSRSSRACALALCALMAAPQSYAQQQPAQQTTQPPVQLNTPMQQAPTPAPGAPASTGTTIQQVGNTTSNSFTLRVNTQLVLTNVVVRDKKTGNVIRDLKATDFTILENNKPQKITSFDFQTVDAAARLNETTVSGTSPTIAQILDRSMGADAKQLRDHRLIVLFFDLSSMQDEDIDRAVAAAQDYIKNKMAPADLVAVASLSTALTLDHDFTANKADLLRAVDKYNGSNEAGAFAAGATSTTDVTSEDTTGFSADDTEYNNLNTDRQLYAIQSIAKSLERLDQRKSMLYFSGGLARNGIENQASMRAATNEAVKANMAIYTVDTRGLEALSPLGDASSGSLRGTSAYSGRAMQSRLDSNFASQETLGTLASDTGGKFFSDSNDFGPAFQAIQHDTEAYYILGFRSTDTKRDGTFRHLTVKLNRQDARLEFRPGYYAPADFQHQKTEDRELALNEQLKSDLPAVDISMYLEAFYFRENPNLYYVPMSLIVPGSQIPFVKAKDQDKATLDVIAQVKNAQGIAVGNVRDTLKLAVDGNVGAARRNIQYSTGFSLAPGHYHVKFVARENETGNMGSFETDLVVPDQKKQPMKLSSVVVSSQRTPAAQQPRRPGPMPPGMQQPVNPLIQDGQQFVPNVPHVFRQDAHLYLLYELYDPAKETAAAAAQANTQAAAQQSGLKARPAAGGIRVLTSIEFLQNGAKVLETPIVSTDVLNEPDRGAVAFNFDVPLAQLKPGTYICQVNVIDDASGSFIFPRLALKVVAPPAAAVPSAPAATPPAGN</sequence>
<dbReference type="Proteomes" id="UP000006056">
    <property type="component" value="Chromosome"/>
</dbReference>
<feature type="region of interest" description="Disordered" evidence="1">
    <location>
        <begin position="29"/>
        <end position="58"/>
    </location>
</feature>
<evidence type="ECO:0000313" key="3">
    <source>
        <dbReference type="Proteomes" id="UP000006056"/>
    </source>
</evidence>
<feature type="region of interest" description="Disordered" evidence="1">
    <location>
        <begin position="671"/>
        <end position="698"/>
    </location>
</feature>
<feature type="region of interest" description="Disordered" evidence="1">
    <location>
        <begin position="316"/>
        <end position="336"/>
    </location>
</feature>
<feature type="region of interest" description="Disordered" evidence="1">
    <location>
        <begin position="104"/>
        <end position="137"/>
    </location>
</feature>
<name>I3ZBK4_TERRK</name>
<keyword evidence="3" id="KW-1185">Reference proteome</keyword>
<organism evidence="2 3">
    <name type="scientific">Terriglobus roseus (strain DSM 18391 / NRRL B-41598 / KBS 63)</name>
    <dbReference type="NCBI Taxonomy" id="926566"/>
    <lineage>
        <taxon>Bacteria</taxon>
        <taxon>Pseudomonadati</taxon>
        <taxon>Acidobacteriota</taxon>
        <taxon>Terriglobia</taxon>
        <taxon>Terriglobales</taxon>
        <taxon>Acidobacteriaceae</taxon>
        <taxon>Terriglobus</taxon>
    </lineage>
</organism>
<evidence type="ECO:0000313" key="2">
    <source>
        <dbReference type="EMBL" id="AFL86622.1"/>
    </source>
</evidence>
<dbReference type="KEGG" id="trs:Terro_0273"/>
<gene>
    <name evidence="2" type="ordered locus">Terro_0273</name>
</gene>
<dbReference type="InterPro" id="IPR036465">
    <property type="entry name" value="vWFA_dom_sf"/>
</dbReference>
<dbReference type="InterPro" id="IPR017802">
    <property type="entry name" value="VWFA-rel_acidobac-type"/>
</dbReference>
<evidence type="ECO:0008006" key="4">
    <source>
        <dbReference type="Google" id="ProtNLM"/>
    </source>
</evidence>